<comment type="catalytic activity">
    <reaction evidence="1">
        <text>ATP + protein L-histidine = ADP + protein N-phospho-L-histidine.</text>
        <dbReference type="EC" id="2.7.13.3"/>
    </reaction>
</comment>
<dbReference type="InterPro" id="IPR005467">
    <property type="entry name" value="His_kinase_dom"/>
</dbReference>
<organism evidence="9 10">
    <name type="scientific">Dehalogenimonas alkenigignens</name>
    <dbReference type="NCBI Taxonomy" id="1217799"/>
    <lineage>
        <taxon>Bacteria</taxon>
        <taxon>Bacillati</taxon>
        <taxon>Chloroflexota</taxon>
        <taxon>Dehalococcoidia</taxon>
        <taxon>Dehalococcoidales</taxon>
        <taxon>Dehalococcoidaceae</taxon>
        <taxon>Dehalogenimonas</taxon>
    </lineage>
</organism>
<comment type="caution">
    <text evidence="9">The sequence shown here is derived from an EMBL/GenBank/DDBJ whole genome shotgun (WGS) entry which is preliminary data.</text>
</comment>
<evidence type="ECO:0000256" key="5">
    <source>
        <dbReference type="ARBA" id="ARBA00022777"/>
    </source>
</evidence>
<dbReference type="Gene3D" id="3.30.450.20">
    <property type="entry name" value="PAS domain"/>
    <property type="match status" value="1"/>
</dbReference>
<dbReference type="Pfam" id="PF08447">
    <property type="entry name" value="PAS_3"/>
    <property type="match status" value="1"/>
</dbReference>
<dbReference type="Pfam" id="PF02518">
    <property type="entry name" value="HATPase_c"/>
    <property type="match status" value="1"/>
</dbReference>
<dbReference type="PANTHER" id="PTHR43711">
    <property type="entry name" value="TWO-COMPONENT HISTIDINE KINASE"/>
    <property type="match status" value="1"/>
</dbReference>
<dbReference type="RefSeq" id="WP_065128746.1">
    <property type="nucleotide sequence ID" value="NZ_KQ758903.1"/>
</dbReference>
<evidence type="ECO:0000313" key="10">
    <source>
        <dbReference type="Proteomes" id="UP000053947"/>
    </source>
</evidence>
<dbReference type="SUPFAM" id="SSF55785">
    <property type="entry name" value="PYP-like sensor domain (PAS domain)"/>
    <property type="match status" value="1"/>
</dbReference>
<gene>
    <name evidence="9" type="ORF">DEALK_17150</name>
</gene>
<accession>A0A0W0GJY9</accession>
<dbReference type="SMART" id="SM00388">
    <property type="entry name" value="HisKA"/>
    <property type="match status" value="1"/>
</dbReference>
<proteinExistence type="predicted"/>
<keyword evidence="6" id="KW-0902">Two-component regulatory system</keyword>
<dbReference type="InterPro" id="IPR003594">
    <property type="entry name" value="HATPase_dom"/>
</dbReference>
<dbReference type="CDD" id="cd00075">
    <property type="entry name" value="HATPase"/>
    <property type="match status" value="1"/>
</dbReference>
<dbReference type="SUPFAM" id="SSF55874">
    <property type="entry name" value="ATPase domain of HSP90 chaperone/DNA topoisomerase II/histidine kinase"/>
    <property type="match status" value="1"/>
</dbReference>
<dbReference type="InterPro" id="IPR050736">
    <property type="entry name" value="Sensor_HK_Regulatory"/>
</dbReference>
<dbReference type="PROSITE" id="PS50109">
    <property type="entry name" value="HIS_KIN"/>
    <property type="match status" value="1"/>
</dbReference>
<dbReference type="PRINTS" id="PR00344">
    <property type="entry name" value="BCTRLSENSOR"/>
</dbReference>
<evidence type="ECO:0000256" key="4">
    <source>
        <dbReference type="ARBA" id="ARBA00022679"/>
    </source>
</evidence>
<dbReference type="EMBL" id="LFDV01000002">
    <property type="protein sequence ID" value="KTB48868.1"/>
    <property type="molecule type" value="Genomic_DNA"/>
</dbReference>
<dbReference type="OrthoDB" id="165173at2"/>
<reference evidence="9 10" key="1">
    <citation type="submission" date="2015-06" db="EMBL/GenBank/DDBJ databases">
        <title>Genome sequence of the organohalide-respiring Dehalogenimonas alkenigignens type strain (IP3-3T).</title>
        <authorList>
            <person name="Key T.A."/>
            <person name="Richmond D.P."/>
            <person name="Bowman K.S."/>
            <person name="Cho Y.-J."/>
            <person name="Chun J."/>
            <person name="da Costa M.S."/>
            <person name="Rainey F.A."/>
            <person name="Moe W.M."/>
        </authorList>
    </citation>
    <scope>NUCLEOTIDE SEQUENCE [LARGE SCALE GENOMIC DNA]</scope>
    <source>
        <strain evidence="9 10">IP3-3</strain>
    </source>
</reference>
<dbReference type="InterPro" id="IPR036097">
    <property type="entry name" value="HisK_dim/P_sf"/>
</dbReference>
<evidence type="ECO:0000313" key="9">
    <source>
        <dbReference type="EMBL" id="KTB48868.1"/>
    </source>
</evidence>
<evidence type="ECO:0000256" key="2">
    <source>
        <dbReference type="ARBA" id="ARBA00012438"/>
    </source>
</evidence>
<dbReference type="InterPro" id="IPR004358">
    <property type="entry name" value="Sig_transdc_His_kin-like_C"/>
</dbReference>
<dbReference type="InterPro" id="IPR036890">
    <property type="entry name" value="HATPase_C_sf"/>
</dbReference>
<dbReference type="Gene3D" id="3.30.565.10">
    <property type="entry name" value="Histidine kinase-like ATPase, C-terminal domain"/>
    <property type="match status" value="1"/>
</dbReference>
<dbReference type="PATRIC" id="fig|1217799.6.peg.1768"/>
<evidence type="ECO:0000256" key="6">
    <source>
        <dbReference type="ARBA" id="ARBA00023012"/>
    </source>
</evidence>
<dbReference type="Gene3D" id="1.10.287.130">
    <property type="match status" value="1"/>
</dbReference>
<feature type="domain" description="Histidine kinase" evidence="7">
    <location>
        <begin position="370"/>
        <end position="581"/>
    </location>
</feature>
<dbReference type="GO" id="GO:0000155">
    <property type="term" value="F:phosphorelay sensor kinase activity"/>
    <property type="evidence" value="ECO:0007669"/>
    <property type="project" value="InterPro"/>
</dbReference>
<dbReference type="Pfam" id="PF00512">
    <property type="entry name" value="HisKA"/>
    <property type="match status" value="1"/>
</dbReference>
<dbReference type="InterPro" id="IPR000014">
    <property type="entry name" value="PAS"/>
</dbReference>
<dbReference type="CDD" id="cd00082">
    <property type="entry name" value="HisKA"/>
    <property type="match status" value="1"/>
</dbReference>
<keyword evidence="3" id="KW-0597">Phosphoprotein</keyword>
<dbReference type="PROSITE" id="PS50113">
    <property type="entry name" value="PAC"/>
    <property type="match status" value="1"/>
</dbReference>
<name>A0A0W0GJY9_9CHLR</name>
<dbReference type="SUPFAM" id="SSF47384">
    <property type="entry name" value="Homodimeric domain of signal transducing histidine kinase"/>
    <property type="match status" value="1"/>
</dbReference>
<dbReference type="Proteomes" id="UP000053947">
    <property type="component" value="Unassembled WGS sequence"/>
</dbReference>
<dbReference type="InterPro" id="IPR035965">
    <property type="entry name" value="PAS-like_dom_sf"/>
</dbReference>
<evidence type="ECO:0000259" key="7">
    <source>
        <dbReference type="PROSITE" id="PS50109"/>
    </source>
</evidence>
<keyword evidence="10" id="KW-1185">Reference proteome</keyword>
<dbReference type="InterPro" id="IPR003661">
    <property type="entry name" value="HisK_dim/P_dom"/>
</dbReference>
<keyword evidence="5" id="KW-0418">Kinase</keyword>
<evidence type="ECO:0000256" key="1">
    <source>
        <dbReference type="ARBA" id="ARBA00000085"/>
    </source>
</evidence>
<evidence type="ECO:0000256" key="3">
    <source>
        <dbReference type="ARBA" id="ARBA00022553"/>
    </source>
</evidence>
<dbReference type="SMART" id="SM00387">
    <property type="entry name" value="HATPase_c"/>
    <property type="match status" value="1"/>
</dbReference>
<keyword evidence="4" id="KW-0808">Transferase</keyword>
<sequence>MNNKIGIISCSFILKHVKSVLLNNDGFKIYPLVPACLFKVSPTLLRHVFDQAAIENRVSLVAYGYCHKDLPAIFDEYKDHVVKIPGDNCWEMLLGINTFREYVNEGSWLLRTAVCNEWRGETFIAYGSLNPSFNLVKGCNTQKITACRFEPEKPRDSEVYSFAQAFDTPPQVVECNLTHFKALIQQGINDAHKLALDSFVVKTSPKSQKIDKTMPSEICDIGFQYDIYSKYITFISPKVTQLLGFTPSEFMKYFINDPEHYYYFDSDTQTQLISQRYTFVSNCISKGMQYPLSIEYRAKRKDGEIIWIKEHIYPRYNDDGSVSNRFEGKLEDISHWKSVELNLKHLYEQEAAAKSALQNEIDKRVEFTRALVHELKTPLTPILLASDTLANNICEKQWLPLIECINKGATDLSGRIDEILDLARGEVGILRVDCSPFSINDLISEIVHSFALRAKNNNQRLLQRLDKTIPFAMADSKRIKQVLMNLIDNAIKYSGERTTITLSTSMLNEKLAVMVQDDGPGIPEERQPDLFIPYKCTNKLSGLGIGLALSKKIVELHEGKIWVVNNQSGGCAFYFTLPVMVTPNAQKATCESINYRG</sequence>
<dbReference type="STRING" id="1217799.DEALK_17150"/>
<dbReference type="InterPro" id="IPR000700">
    <property type="entry name" value="PAS-assoc_C"/>
</dbReference>
<protein>
    <recommendedName>
        <fullName evidence="2">histidine kinase</fullName>
        <ecNumber evidence="2">2.7.13.3</ecNumber>
    </recommendedName>
</protein>
<dbReference type="InterPro" id="IPR013655">
    <property type="entry name" value="PAS_fold_3"/>
</dbReference>
<dbReference type="EC" id="2.7.13.3" evidence="2"/>
<evidence type="ECO:0000259" key="8">
    <source>
        <dbReference type="PROSITE" id="PS50113"/>
    </source>
</evidence>
<dbReference type="AlphaFoldDB" id="A0A0W0GJY9"/>
<dbReference type="PANTHER" id="PTHR43711:SF1">
    <property type="entry name" value="HISTIDINE KINASE 1"/>
    <property type="match status" value="1"/>
</dbReference>
<feature type="domain" description="PAC" evidence="8">
    <location>
        <begin position="292"/>
        <end position="345"/>
    </location>
</feature>
<dbReference type="FunFam" id="3.30.565.10:FF:000006">
    <property type="entry name" value="Sensor histidine kinase WalK"/>
    <property type="match status" value="1"/>
</dbReference>
<dbReference type="CDD" id="cd00130">
    <property type="entry name" value="PAS"/>
    <property type="match status" value="1"/>
</dbReference>